<gene>
    <name evidence="3" type="ORF">SLS62_000483</name>
</gene>
<dbReference type="PROSITE" id="PS51858">
    <property type="entry name" value="PPPDE"/>
    <property type="match status" value="1"/>
</dbReference>
<organism evidence="3 4">
    <name type="scientific">Diatrype stigma</name>
    <dbReference type="NCBI Taxonomy" id="117547"/>
    <lineage>
        <taxon>Eukaryota</taxon>
        <taxon>Fungi</taxon>
        <taxon>Dikarya</taxon>
        <taxon>Ascomycota</taxon>
        <taxon>Pezizomycotina</taxon>
        <taxon>Sordariomycetes</taxon>
        <taxon>Xylariomycetidae</taxon>
        <taxon>Xylariales</taxon>
        <taxon>Diatrypaceae</taxon>
        <taxon>Diatrype</taxon>
    </lineage>
</organism>
<name>A0AAN9UZX2_9PEZI</name>
<dbReference type="InterPro" id="IPR008580">
    <property type="entry name" value="PPPDE_dom"/>
</dbReference>
<feature type="region of interest" description="Disordered" evidence="1">
    <location>
        <begin position="1"/>
        <end position="32"/>
    </location>
</feature>
<sequence>MYSRESTRPAKLQERTSKRSVRESRHVSEAERRRIEERNRFLQLVAAKVTGTSRAEMPPLTCGYDPNRDPTNRATPATFTTAGAAGGAAAQVNRGDGRSSKAVFLVTVPIAFGPFELSRSTYKLLARHLGMSLNSVSHWALCVVDRRPDDGDGEGDSHPSYCYDLMSDHLTPMRALGRNYFRVYEITPEFIDTWTSCYYVGETTKTHDVIQQLGYNFMAVHPRYNLLTNNCQNLVETMVRLLCDGKVISQAMLNEELSLISPKIARDLMVARLRSKLDASNENEERDDIKEDVDVIKSWLHKIQHR</sequence>
<dbReference type="AlphaFoldDB" id="A0AAN9UZX2"/>
<evidence type="ECO:0000313" key="3">
    <source>
        <dbReference type="EMBL" id="KAK7757468.1"/>
    </source>
</evidence>
<dbReference type="EMBL" id="JAKJXP020000002">
    <property type="protein sequence ID" value="KAK7757468.1"/>
    <property type="molecule type" value="Genomic_DNA"/>
</dbReference>
<accession>A0AAN9UZX2</accession>
<dbReference type="GO" id="GO:0008233">
    <property type="term" value="F:peptidase activity"/>
    <property type="evidence" value="ECO:0007669"/>
    <property type="project" value="InterPro"/>
</dbReference>
<dbReference type="Proteomes" id="UP001320420">
    <property type="component" value="Unassembled WGS sequence"/>
</dbReference>
<evidence type="ECO:0000256" key="1">
    <source>
        <dbReference type="SAM" id="MobiDB-lite"/>
    </source>
</evidence>
<feature type="domain" description="PPPDE" evidence="2">
    <location>
        <begin position="108"/>
        <end position="257"/>
    </location>
</feature>
<evidence type="ECO:0000313" key="4">
    <source>
        <dbReference type="Proteomes" id="UP001320420"/>
    </source>
</evidence>
<keyword evidence="4" id="KW-1185">Reference proteome</keyword>
<proteinExistence type="predicted"/>
<protein>
    <recommendedName>
        <fullName evidence="2">PPPDE domain-containing protein</fullName>
    </recommendedName>
</protein>
<reference evidence="3 4" key="1">
    <citation type="submission" date="2024-02" db="EMBL/GenBank/DDBJ databases">
        <title>De novo assembly and annotation of 12 fungi associated with fruit tree decline syndrome in Ontario, Canada.</title>
        <authorList>
            <person name="Sulman M."/>
            <person name="Ellouze W."/>
            <person name="Ilyukhin E."/>
        </authorList>
    </citation>
    <scope>NUCLEOTIDE SEQUENCE [LARGE SCALE GENOMIC DNA]</scope>
    <source>
        <strain evidence="3 4">M11/M66-122</strain>
    </source>
</reference>
<comment type="caution">
    <text evidence="3">The sequence shown here is derived from an EMBL/GenBank/DDBJ whole genome shotgun (WGS) entry which is preliminary data.</text>
</comment>
<evidence type="ECO:0000259" key="2">
    <source>
        <dbReference type="PROSITE" id="PS51858"/>
    </source>
</evidence>